<dbReference type="PANTHER" id="PTHR30469">
    <property type="entry name" value="MULTIDRUG RESISTANCE PROTEIN MDTA"/>
    <property type="match status" value="1"/>
</dbReference>
<feature type="domain" description="YknX-like C-terminal permuted SH3-like" evidence="5">
    <location>
        <begin position="349"/>
        <end position="415"/>
    </location>
</feature>
<dbReference type="KEGG" id="csq:CSCA_1872"/>
<dbReference type="Pfam" id="PF25954">
    <property type="entry name" value="Beta-barrel_RND_2"/>
    <property type="match status" value="1"/>
</dbReference>
<dbReference type="Proteomes" id="UP000033115">
    <property type="component" value="Chromosome"/>
</dbReference>
<keyword evidence="2" id="KW-0812">Transmembrane</keyword>
<comment type="similarity">
    <text evidence="1">Belongs to the membrane fusion protein (MFP) (TC 8.A.1) family.</text>
</comment>
<sequence>MKFNINGLNKKKLIASVALILVVVVCVSIFGKTKKSEGKQEVKNVKVEKVAAGSISTELEYASKLNPVQEVTVLPKAGGKVASVNVDIGDKVTAGQVLFTLDSAQLQAQLQSQQAALSASNANLARTSDSGLQQQITSAEQSVEKSQISYNDAASNYEKMQKLYASGAIAKQDLDNAKVRYDNCSVDLKAAQDNLNLIVQKSGPQSTQAAAAQVTQAQAGVNAAQIQLNDASITSPINGVVSAKDVKVGQIAGGQSGSVTVIDSSSFTAEISIPDKVVRKIQVGQSVQVSVSALDNKKITGVIDKISPNSSSKDNSYTVKVKISNPTGELKAGMFAKVSLPSEKKDNILTVPNEALKIENNVNYLYIAENGKVKKLSVDVGISDEKVTEVIGNIKAGANVIVEGQNLLSNGDKINIAK</sequence>
<dbReference type="GO" id="GO:1990281">
    <property type="term" value="C:efflux pump complex"/>
    <property type="evidence" value="ECO:0007669"/>
    <property type="project" value="TreeGrafter"/>
</dbReference>
<dbReference type="InterPro" id="IPR058637">
    <property type="entry name" value="YknX-like_C"/>
</dbReference>
<dbReference type="Gene3D" id="2.40.30.170">
    <property type="match status" value="1"/>
</dbReference>
<dbReference type="NCBIfam" id="TIGR01730">
    <property type="entry name" value="RND_mfp"/>
    <property type="match status" value="1"/>
</dbReference>
<dbReference type="Gene3D" id="1.10.287.470">
    <property type="entry name" value="Helix hairpin bin"/>
    <property type="match status" value="2"/>
</dbReference>
<protein>
    <submittedName>
        <fullName evidence="6">Efflux transporter, RND family, MFP subunit</fullName>
    </submittedName>
</protein>
<evidence type="ECO:0000259" key="4">
    <source>
        <dbReference type="Pfam" id="PF25954"/>
    </source>
</evidence>
<evidence type="ECO:0000259" key="5">
    <source>
        <dbReference type="Pfam" id="PF25989"/>
    </source>
</evidence>
<feature type="domain" description="Multidrug resistance protein MdtA-like barrel-sandwich hybrid" evidence="3">
    <location>
        <begin position="70"/>
        <end position="258"/>
    </location>
</feature>
<dbReference type="AlphaFoldDB" id="A0A0E3M916"/>
<name>A0A0E3M916_CLOSL</name>
<dbReference type="InterPro" id="IPR058625">
    <property type="entry name" value="MdtA-like_BSH"/>
</dbReference>
<evidence type="ECO:0000259" key="3">
    <source>
        <dbReference type="Pfam" id="PF25917"/>
    </source>
</evidence>
<evidence type="ECO:0000256" key="1">
    <source>
        <dbReference type="ARBA" id="ARBA00009477"/>
    </source>
</evidence>
<feature type="domain" description="CusB-like beta-barrel" evidence="4">
    <location>
        <begin position="270"/>
        <end position="343"/>
    </location>
</feature>
<keyword evidence="2" id="KW-1133">Transmembrane helix</keyword>
<evidence type="ECO:0000313" key="7">
    <source>
        <dbReference type="Proteomes" id="UP000033115"/>
    </source>
</evidence>
<evidence type="ECO:0000313" key="6">
    <source>
        <dbReference type="EMBL" id="AKA68997.1"/>
    </source>
</evidence>
<organism evidence="6 7">
    <name type="scientific">Clostridium scatologenes</name>
    <dbReference type="NCBI Taxonomy" id="1548"/>
    <lineage>
        <taxon>Bacteria</taxon>
        <taxon>Bacillati</taxon>
        <taxon>Bacillota</taxon>
        <taxon>Clostridia</taxon>
        <taxon>Eubacteriales</taxon>
        <taxon>Clostridiaceae</taxon>
        <taxon>Clostridium</taxon>
    </lineage>
</organism>
<keyword evidence="7" id="KW-1185">Reference proteome</keyword>
<dbReference type="RefSeq" id="WP_029161817.1">
    <property type="nucleotide sequence ID" value="NZ_CP009933.1"/>
</dbReference>
<evidence type="ECO:0000256" key="2">
    <source>
        <dbReference type="SAM" id="Phobius"/>
    </source>
</evidence>
<dbReference type="Pfam" id="PF25989">
    <property type="entry name" value="YknX_C"/>
    <property type="match status" value="1"/>
</dbReference>
<proteinExistence type="inferred from homology"/>
<dbReference type="InterPro" id="IPR058792">
    <property type="entry name" value="Beta-barrel_RND_2"/>
</dbReference>
<gene>
    <name evidence="6" type="ORF">CSCA_1872</name>
</gene>
<dbReference type="EMBL" id="CP009933">
    <property type="protein sequence ID" value="AKA68997.1"/>
    <property type="molecule type" value="Genomic_DNA"/>
</dbReference>
<dbReference type="Gene3D" id="2.40.50.100">
    <property type="match status" value="1"/>
</dbReference>
<dbReference type="STRING" id="1548.CSCA_1872"/>
<keyword evidence="2" id="KW-0472">Membrane</keyword>
<dbReference type="SUPFAM" id="SSF111369">
    <property type="entry name" value="HlyD-like secretion proteins"/>
    <property type="match status" value="2"/>
</dbReference>
<feature type="transmembrane region" description="Helical" evidence="2">
    <location>
        <begin position="12"/>
        <end position="31"/>
    </location>
</feature>
<accession>A0A0E3M916</accession>
<dbReference type="InterPro" id="IPR006143">
    <property type="entry name" value="RND_pump_MFP"/>
</dbReference>
<dbReference type="HOGENOM" id="CLU_018816_14_4_9"/>
<dbReference type="Gene3D" id="2.40.420.20">
    <property type="match status" value="1"/>
</dbReference>
<dbReference type="Pfam" id="PF25917">
    <property type="entry name" value="BSH_RND"/>
    <property type="match status" value="1"/>
</dbReference>
<dbReference type="GO" id="GO:0015562">
    <property type="term" value="F:efflux transmembrane transporter activity"/>
    <property type="evidence" value="ECO:0007669"/>
    <property type="project" value="TreeGrafter"/>
</dbReference>
<reference evidence="6 7" key="1">
    <citation type="journal article" date="2015" name="J. Biotechnol.">
        <title>Complete genome sequence of a malodorant-producing acetogen, Clostridium scatologenes ATCC 25775(T).</title>
        <authorList>
            <person name="Zhu Z."/>
            <person name="Guo T."/>
            <person name="Zheng H."/>
            <person name="Song T."/>
            <person name="Ouyang P."/>
            <person name="Xie J."/>
        </authorList>
    </citation>
    <scope>NUCLEOTIDE SEQUENCE [LARGE SCALE GENOMIC DNA]</scope>
    <source>
        <strain evidence="6 7">ATCC 25775</strain>
    </source>
</reference>